<reference evidence="5 6" key="1">
    <citation type="submission" date="2020-07" db="EMBL/GenBank/DDBJ databases">
        <title>Huge and variable diversity of episymbiotic CPR bacteria and DPANN archaea in groundwater ecosystems.</title>
        <authorList>
            <person name="He C.Y."/>
            <person name="Keren R."/>
            <person name="Whittaker M."/>
            <person name="Farag I.F."/>
            <person name="Doudna J."/>
            <person name="Cate J.H.D."/>
            <person name="Banfield J.F."/>
        </authorList>
    </citation>
    <scope>NUCLEOTIDE SEQUENCE [LARGE SCALE GENOMIC DNA]</scope>
    <source>
        <strain evidence="5">NC_groundwater_541_Ag_S-0.1um_46_50</strain>
    </source>
</reference>
<evidence type="ECO:0000259" key="4">
    <source>
        <dbReference type="Pfam" id="PF00535"/>
    </source>
</evidence>
<dbReference type="AlphaFoldDB" id="A0A7T5UPV3"/>
<name>A0A7T5UPV3_9BACT</name>
<evidence type="ECO:0000313" key="6">
    <source>
        <dbReference type="Proteomes" id="UP000595618"/>
    </source>
</evidence>
<dbReference type="Pfam" id="PF00535">
    <property type="entry name" value="Glycos_transf_2"/>
    <property type="match status" value="1"/>
</dbReference>
<dbReference type="FunFam" id="3.90.550.10:FF:000122">
    <property type="entry name" value="Dolichol-phosphate mannosyltransferase subunit 1"/>
    <property type="match status" value="1"/>
</dbReference>
<accession>A0A7T5UPV3</accession>
<gene>
    <name evidence="5" type="ORF">HYW89_04670</name>
</gene>
<sequence>MSAIIITPTYNEKGNLKILLEKIFSLQLPDLQVMVVDDNSPDGTGELAEELAQHYHLWVLHRVRREGLGRAYIHAFQEVLRAGKAPDYVIQMDADMSHDPLVIPCFLEKIKTCDLVLGSRYVKGGEIINWGIPRRVISFLGNLFARLVLGLPHRDLTGGFKCWRIGLLKAIDLNSLSSNGYNFQIETTYRAHQKGFKICESPIAFTERKTGVSKFNLGIILESFYKILLLKLRG</sequence>
<dbReference type="InterPro" id="IPR001173">
    <property type="entry name" value="Glyco_trans_2-like"/>
</dbReference>
<dbReference type="CDD" id="cd06442">
    <property type="entry name" value="DPM1_like"/>
    <property type="match status" value="1"/>
</dbReference>
<evidence type="ECO:0000256" key="3">
    <source>
        <dbReference type="ARBA" id="ARBA00022679"/>
    </source>
</evidence>
<dbReference type="GO" id="GO:0009247">
    <property type="term" value="P:glycolipid biosynthetic process"/>
    <property type="evidence" value="ECO:0007669"/>
    <property type="project" value="TreeGrafter"/>
</dbReference>
<dbReference type="InterPro" id="IPR029044">
    <property type="entry name" value="Nucleotide-diphossugar_trans"/>
</dbReference>
<dbReference type="GO" id="GO:0016020">
    <property type="term" value="C:membrane"/>
    <property type="evidence" value="ECO:0007669"/>
    <property type="project" value="GOC"/>
</dbReference>
<evidence type="ECO:0000313" key="5">
    <source>
        <dbReference type="EMBL" id="QQG45259.1"/>
    </source>
</evidence>
<dbReference type="PANTHER" id="PTHR43398">
    <property type="entry name" value="DOLICHOL-PHOSPHATE MANNOSYLTRANSFERASE SUBUNIT 1"/>
    <property type="match status" value="1"/>
</dbReference>
<keyword evidence="2" id="KW-0328">Glycosyltransferase</keyword>
<dbReference type="PANTHER" id="PTHR43398:SF1">
    <property type="entry name" value="DOLICHOL-PHOSPHATE MANNOSYLTRANSFERASE SUBUNIT 1"/>
    <property type="match status" value="1"/>
</dbReference>
<organism evidence="5 6">
    <name type="scientific">Candidatus Sungiibacteriota bacterium</name>
    <dbReference type="NCBI Taxonomy" id="2750080"/>
    <lineage>
        <taxon>Bacteria</taxon>
        <taxon>Candidatus Sungiibacteriota</taxon>
    </lineage>
</organism>
<feature type="domain" description="Glycosyltransferase 2-like" evidence="4">
    <location>
        <begin position="5"/>
        <end position="161"/>
    </location>
</feature>
<dbReference type="Proteomes" id="UP000595618">
    <property type="component" value="Chromosome"/>
</dbReference>
<dbReference type="GO" id="GO:0004582">
    <property type="term" value="F:dolichyl-phosphate beta-D-mannosyltransferase activity"/>
    <property type="evidence" value="ECO:0007669"/>
    <property type="project" value="InterPro"/>
</dbReference>
<protein>
    <submittedName>
        <fullName evidence="5">Polyprenol monophosphomannose synthase</fullName>
    </submittedName>
</protein>
<proteinExistence type="inferred from homology"/>
<comment type="similarity">
    <text evidence="1">Belongs to the glycosyltransferase 2 family.</text>
</comment>
<evidence type="ECO:0000256" key="2">
    <source>
        <dbReference type="ARBA" id="ARBA00022676"/>
    </source>
</evidence>
<evidence type="ECO:0000256" key="1">
    <source>
        <dbReference type="ARBA" id="ARBA00006739"/>
    </source>
</evidence>
<dbReference type="InterPro" id="IPR039528">
    <property type="entry name" value="DPM1-like"/>
</dbReference>
<dbReference type="SUPFAM" id="SSF53448">
    <property type="entry name" value="Nucleotide-diphospho-sugar transferases"/>
    <property type="match status" value="1"/>
</dbReference>
<dbReference type="Gene3D" id="3.90.550.10">
    <property type="entry name" value="Spore Coat Polysaccharide Biosynthesis Protein SpsA, Chain A"/>
    <property type="match status" value="1"/>
</dbReference>
<dbReference type="EMBL" id="CP066690">
    <property type="protein sequence ID" value="QQG45259.1"/>
    <property type="molecule type" value="Genomic_DNA"/>
</dbReference>
<keyword evidence="3" id="KW-0808">Transferase</keyword>